<reference evidence="1 2" key="1">
    <citation type="submission" date="2016-02" db="EMBL/GenBank/DDBJ databases">
        <title>Complete genome sequence of Halocynthiibacter arcticus PAMC 20958t from arctic marine sediment.</title>
        <authorList>
            <person name="Lee Y.M."/>
            <person name="Baek K."/>
            <person name="Lee H.K."/>
            <person name="Shin S.C."/>
        </authorList>
    </citation>
    <scope>NUCLEOTIDE SEQUENCE [LARGE SCALE GENOMIC DNA]</scope>
    <source>
        <strain evidence="1">PAMC 20958</strain>
    </source>
</reference>
<dbReference type="STRING" id="1579316.RC74_12155"/>
<proteinExistence type="predicted"/>
<organism evidence="1 2">
    <name type="scientific">Falsihalocynthiibacter arcticus</name>
    <dbReference type="NCBI Taxonomy" id="1579316"/>
    <lineage>
        <taxon>Bacteria</taxon>
        <taxon>Pseudomonadati</taxon>
        <taxon>Pseudomonadota</taxon>
        <taxon>Alphaproteobacteria</taxon>
        <taxon>Rhodobacterales</taxon>
        <taxon>Roseobacteraceae</taxon>
        <taxon>Falsihalocynthiibacter</taxon>
    </lineage>
</organism>
<dbReference type="OrthoDB" id="626916at2"/>
<protein>
    <recommendedName>
        <fullName evidence="3">Phage tail protein</fullName>
    </recommendedName>
</protein>
<sequence length="568" mass="61944">MTDNPIFASRWAEILWQDLPETMRLYDNPQVRSFPDPANPADVVDVRLPGDLQAYIASFGNLMDQFEATLSQFYADGFVATSPADDPDARQVQPWLVPYFADLIGVTLYAPDPEGRRNELSQAVWIARRRGSRAAVDRAAESILDRDVITVVGLDRTLFTPTFKTPRLTQAEMTADAHVKDALILHEPLPANPTLTQMRQRHAAFPLGTRHTGLRMRARASQGLRLDAETKSVLDAAGVRKMLRFEVVDKAGVPCFANTYEDRALRTPDVRAPKVGPVSVSTIARPDAVYLHVAPPMGQFDETIHVLPTRPSFADGDWTGPAAPDPAKTPLYRPNSGNVTLLNLPNGRDGNGWYQITGLNLDGVLRIRPNCNVTLENCAIRDIEMSKNATLTLRHSICVSITANTLGSSCTLEYVTVTGPAVFRQLNASETIFADLRFGPNPQAGCLRYSRFVGPPLPASVSQRNSSTGAVSFVNWPCLPDPNAPATLQTRTANFGEPGYGILAQNNPVAVTNGAEDGGELGRYHDAFHLARLAAAARRAQDFTPAGQRVFAHYDMRTVAPLPVSGGI</sequence>
<dbReference type="Proteomes" id="UP000070371">
    <property type="component" value="Chromosome"/>
</dbReference>
<accession>A0A126V0Q5</accession>
<dbReference type="RefSeq" id="WP_039004689.1">
    <property type="nucleotide sequence ID" value="NZ_CP014327.1"/>
</dbReference>
<evidence type="ECO:0008006" key="3">
    <source>
        <dbReference type="Google" id="ProtNLM"/>
    </source>
</evidence>
<dbReference type="AlphaFoldDB" id="A0A126V0Q5"/>
<evidence type="ECO:0000313" key="2">
    <source>
        <dbReference type="Proteomes" id="UP000070371"/>
    </source>
</evidence>
<dbReference type="KEGG" id="hat:RC74_12155"/>
<evidence type="ECO:0000313" key="1">
    <source>
        <dbReference type="EMBL" id="AML51918.1"/>
    </source>
</evidence>
<dbReference type="EMBL" id="CP014327">
    <property type="protein sequence ID" value="AML51918.1"/>
    <property type="molecule type" value="Genomic_DNA"/>
</dbReference>
<gene>
    <name evidence="1" type="ORF">RC74_12155</name>
</gene>
<name>A0A126V0Q5_9RHOB</name>
<keyword evidence="2" id="KW-1185">Reference proteome</keyword>